<dbReference type="InterPro" id="IPR029044">
    <property type="entry name" value="Nucleotide-diphossugar_trans"/>
</dbReference>
<dbReference type="GO" id="GO:0032259">
    <property type="term" value="P:methylation"/>
    <property type="evidence" value="ECO:0007669"/>
    <property type="project" value="UniProtKB-KW"/>
</dbReference>
<dbReference type="SUPFAM" id="SSF53448">
    <property type="entry name" value="Nucleotide-diphospho-sugar transferases"/>
    <property type="match status" value="1"/>
</dbReference>
<reference evidence="2 3" key="1">
    <citation type="submission" date="2019-02" db="EMBL/GenBank/DDBJ databases">
        <title>Deep-cultivation of Planctomycetes and their phenomic and genomic characterization uncovers novel biology.</title>
        <authorList>
            <person name="Wiegand S."/>
            <person name="Jogler M."/>
            <person name="Boedeker C."/>
            <person name="Pinto D."/>
            <person name="Vollmers J."/>
            <person name="Rivas-Marin E."/>
            <person name="Kohn T."/>
            <person name="Peeters S.H."/>
            <person name="Heuer A."/>
            <person name="Rast P."/>
            <person name="Oberbeckmann S."/>
            <person name="Bunk B."/>
            <person name="Jeske O."/>
            <person name="Meyerdierks A."/>
            <person name="Storesund J.E."/>
            <person name="Kallscheuer N."/>
            <person name="Luecker S."/>
            <person name="Lage O.M."/>
            <person name="Pohl T."/>
            <person name="Merkel B.J."/>
            <person name="Hornburger P."/>
            <person name="Mueller R.-W."/>
            <person name="Bruemmer F."/>
            <person name="Labrenz M."/>
            <person name="Spormann A.M."/>
            <person name="Op den Camp H."/>
            <person name="Overmann J."/>
            <person name="Amann R."/>
            <person name="Jetten M.S.M."/>
            <person name="Mascher T."/>
            <person name="Medema M.H."/>
            <person name="Devos D.P."/>
            <person name="Kaster A.-K."/>
            <person name="Ovreas L."/>
            <person name="Rohde M."/>
            <person name="Galperin M.Y."/>
            <person name="Jogler C."/>
        </authorList>
    </citation>
    <scope>NUCLEOTIDE SEQUENCE [LARGE SCALE GENOMIC DNA]</scope>
    <source>
        <strain evidence="2 3">HG66A1</strain>
    </source>
</reference>
<keyword evidence="2" id="KW-0830">Ubiquinone</keyword>
<proteinExistence type="predicted"/>
<accession>A0A517PWA4</accession>
<evidence type="ECO:0000313" key="2">
    <source>
        <dbReference type="EMBL" id="QDT23650.1"/>
    </source>
</evidence>
<dbReference type="Proteomes" id="UP000320421">
    <property type="component" value="Chromosome"/>
</dbReference>
<dbReference type="Pfam" id="PF08241">
    <property type="entry name" value="Methyltransf_11"/>
    <property type="match status" value="1"/>
</dbReference>
<keyword evidence="2" id="KW-0489">Methyltransferase</keyword>
<dbReference type="AlphaFoldDB" id="A0A517PWA4"/>
<dbReference type="CDD" id="cd02440">
    <property type="entry name" value="AdoMet_MTases"/>
    <property type="match status" value="1"/>
</dbReference>
<gene>
    <name evidence="2" type="ORF">HG66A1_54720</name>
</gene>
<feature type="domain" description="Methyltransferase type 11" evidence="1">
    <location>
        <begin position="398"/>
        <end position="501"/>
    </location>
</feature>
<evidence type="ECO:0000313" key="3">
    <source>
        <dbReference type="Proteomes" id="UP000320421"/>
    </source>
</evidence>
<evidence type="ECO:0000259" key="1">
    <source>
        <dbReference type="Pfam" id="PF08241"/>
    </source>
</evidence>
<dbReference type="SUPFAM" id="SSF53335">
    <property type="entry name" value="S-adenosyl-L-methionine-dependent methyltransferases"/>
    <property type="match status" value="1"/>
</dbReference>
<dbReference type="Gene3D" id="3.40.50.150">
    <property type="entry name" value="Vaccinia Virus protein VP39"/>
    <property type="match status" value="1"/>
</dbReference>
<name>A0A517PWA4_9PLAN</name>
<dbReference type="EMBL" id="CP036266">
    <property type="protein sequence ID" value="QDT23650.1"/>
    <property type="molecule type" value="Genomic_DNA"/>
</dbReference>
<dbReference type="InterPro" id="IPR029063">
    <property type="entry name" value="SAM-dependent_MTases_sf"/>
</dbReference>
<keyword evidence="3" id="KW-1185">Reference proteome</keyword>
<sequence length="568" mass="65926">MFLTKVQKEQLCLQCNQRRDHLCRRYSKNWKRLVNERQSCPGWSNVKVLPPKYTPIQNLAIVSCHFNPCGFKMPVENCKRYLDEIGYPVTLVELSFTGEFQFEESIKIKGDITKSNMWQKERLINIGISAQPPEVDAVAWIDADAIFQNPYWYEETRQLLSEHPIVQLYSHIEYLDPYGHVDRKLNSWSYNYHNNITDRYGTPGLAWAARREVISDGIYDQDIVGGGDSHLIASWIDRTEWVEKKYLALRRPAAGFAEWKQRQLPRVNGDIACLSGTIKHLFHGCKSNRQYTERLDILHRHNFDIDDIRVNEEGIWEWASNKPGLHRDVANYFFDRKEDEILPNRQPQRVAKMEQYNTSYYDRKYSRGDFNYDPVRHHKWLKNNLIERFNLRTGDILLDLGCGKGLHASLLASEGLQVFGIEPSREGIKGAIDRRSDAIFICAGASELSKYFDKQYFDMIFCRGMSWFHRELDQVCPSTGVNVSEKIEGFFRFIKPGGLFVLQIWTDFSGSRPANDIHNNRLADYIKIFAPHGEIIHVSNWDGVALVSDEQAEQEKGGIVIATRKPMA</sequence>
<organism evidence="2 3">
    <name type="scientific">Gimesia chilikensis</name>
    <dbReference type="NCBI Taxonomy" id="2605989"/>
    <lineage>
        <taxon>Bacteria</taxon>
        <taxon>Pseudomonadati</taxon>
        <taxon>Planctomycetota</taxon>
        <taxon>Planctomycetia</taxon>
        <taxon>Planctomycetales</taxon>
        <taxon>Planctomycetaceae</taxon>
        <taxon>Gimesia</taxon>
    </lineage>
</organism>
<protein>
    <submittedName>
        <fullName evidence="2">Bifunctional 3-demethylubiquinone-9 3-methyltransferase/ 2-octaprenyl-6-hydroxy phenol methylase</fullName>
    </submittedName>
</protein>
<dbReference type="GO" id="GO:0008757">
    <property type="term" value="F:S-adenosylmethionine-dependent methyltransferase activity"/>
    <property type="evidence" value="ECO:0007669"/>
    <property type="project" value="InterPro"/>
</dbReference>
<dbReference type="InterPro" id="IPR013216">
    <property type="entry name" value="Methyltransf_11"/>
</dbReference>
<dbReference type="OrthoDB" id="7593663at2"/>
<keyword evidence="2" id="KW-0808">Transferase</keyword>